<dbReference type="RefSeq" id="WP_264385442.1">
    <property type="nucleotide sequence ID" value="NZ_CP074352.1"/>
</dbReference>
<organism evidence="1 2">
    <name type="scientific">Siccibacter colletis</name>
    <dbReference type="NCBI Taxonomy" id="1505757"/>
    <lineage>
        <taxon>Bacteria</taxon>
        <taxon>Pseudomonadati</taxon>
        <taxon>Pseudomonadota</taxon>
        <taxon>Gammaproteobacteria</taxon>
        <taxon>Enterobacterales</taxon>
        <taxon>Enterobacteriaceae</taxon>
        <taxon>Siccibacter</taxon>
    </lineage>
</organism>
<dbReference type="EMBL" id="CP074352">
    <property type="protein sequence ID" value="UYU32580.1"/>
    <property type="molecule type" value="Genomic_DNA"/>
</dbReference>
<accession>A0ABY6JFI9</accession>
<reference evidence="1 2" key="1">
    <citation type="submission" date="2021-05" db="EMBL/GenBank/DDBJ databases">
        <title>Isolation, identification, and the growth promoting effects of Pantoea dispersa strain YSD J2 from the aboveground leaves of Cyperus esculentus L.Var. Sativus.</title>
        <authorList>
            <person name="Wang S."/>
            <person name="Tang X.M."/>
            <person name="Huang Y.N."/>
        </authorList>
    </citation>
    <scope>NUCLEOTIDE SEQUENCE [LARGE SCALE GENOMIC DNA]</scope>
    <source>
        <strain evidence="2">YSD YN2</strain>
    </source>
</reference>
<protein>
    <submittedName>
        <fullName evidence="1">Glucose uptake inhibitor SgrT</fullName>
    </submittedName>
</protein>
<dbReference type="Pfam" id="PF15894">
    <property type="entry name" value="SgrT"/>
    <property type="match status" value="1"/>
</dbReference>
<evidence type="ECO:0000313" key="1">
    <source>
        <dbReference type="EMBL" id="UYU32580.1"/>
    </source>
</evidence>
<name>A0ABY6JFI9_9ENTR</name>
<keyword evidence="2" id="KW-1185">Reference proteome</keyword>
<dbReference type="Proteomes" id="UP001156318">
    <property type="component" value="Chromosome"/>
</dbReference>
<dbReference type="InterPro" id="IPR031767">
    <property type="entry name" value="SgrT"/>
</dbReference>
<gene>
    <name evidence="1" type="primary">sgrT</name>
    <name evidence="1" type="ORF">KFZ77_03400</name>
</gene>
<sequence>MNRSSAKVFWQRYFSATQDVSPSWLARLSAIQRVRMLEDLMQWEVTARPVYPDRNRHV</sequence>
<proteinExistence type="predicted"/>
<evidence type="ECO:0000313" key="2">
    <source>
        <dbReference type="Proteomes" id="UP001156318"/>
    </source>
</evidence>